<dbReference type="EMBL" id="VYZN01000021">
    <property type="protein sequence ID" value="KAE9536742.1"/>
    <property type="molecule type" value="Genomic_DNA"/>
</dbReference>
<reference evidence="1 2" key="1">
    <citation type="submission" date="2019-08" db="EMBL/GenBank/DDBJ databases">
        <title>The genome of the soybean aphid Biotype 1, its phylome, world population structure and adaptation to the North American continent.</title>
        <authorList>
            <person name="Giordano R."/>
            <person name="Donthu R.K."/>
            <person name="Hernandez A.G."/>
            <person name="Wright C.L."/>
            <person name="Zimin A.V."/>
        </authorList>
    </citation>
    <scope>NUCLEOTIDE SEQUENCE [LARGE SCALE GENOMIC DNA]</scope>
    <source>
        <tissue evidence="1">Whole aphids</tissue>
    </source>
</reference>
<name>A0A6G0TQA7_APHGL</name>
<organism evidence="1 2">
    <name type="scientific">Aphis glycines</name>
    <name type="common">Soybean aphid</name>
    <dbReference type="NCBI Taxonomy" id="307491"/>
    <lineage>
        <taxon>Eukaryota</taxon>
        <taxon>Metazoa</taxon>
        <taxon>Ecdysozoa</taxon>
        <taxon>Arthropoda</taxon>
        <taxon>Hexapoda</taxon>
        <taxon>Insecta</taxon>
        <taxon>Pterygota</taxon>
        <taxon>Neoptera</taxon>
        <taxon>Paraneoptera</taxon>
        <taxon>Hemiptera</taxon>
        <taxon>Sternorrhyncha</taxon>
        <taxon>Aphidomorpha</taxon>
        <taxon>Aphidoidea</taxon>
        <taxon>Aphididae</taxon>
        <taxon>Aphidini</taxon>
        <taxon>Aphis</taxon>
        <taxon>Aphis</taxon>
    </lineage>
</organism>
<comment type="caution">
    <text evidence="1">The sequence shown here is derived from an EMBL/GenBank/DDBJ whole genome shotgun (WGS) entry which is preliminary data.</text>
</comment>
<protein>
    <submittedName>
        <fullName evidence="1">Uncharacterized protein</fullName>
    </submittedName>
</protein>
<keyword evidence="2" id="KW-1185">Reference proteome</keyword>
<accession>A0A6G0TQA7</accession>
<proteinExistence type="predicted"/>
<evidence type="ECO:0000313" key="2">
    <source>
        <dbReference type="Proteomes" id="UP000475862"/>
    </source>
</evidence>
<sequence length="185" mass="21884">MCLKIDSCKPILHLIYECCNRNNNYYTTFYSRYLILSLRMNHCKVPLNKMKQFLRKKYTYIGSNIPNIIIYNVYPRFKLSLGVIIIHLLPNLSNYSYRQSTFNKDFRRRFSTNLIYIKNSKTTPIIYIVIKGNRSFYIITSYRRAILTKTTIFNISEISLINVQSGSIPQSHYLTRVLSKSCSNE</sequence>
<dbReference type="Proteomes" id="UP000475862">
    <property type="component" value="Unassembled WGS sequence"/>
</dbReference>
<evidence type="ECO:0000313" key="1">
    <source>
        <dbReference type="EMBL" id="KAE9536742.1"/>
    </source>
</evidence>
<dbReference type="AlphaFoldDB" id="A0A6G0TQA7"/>
<gene>
    <name evidence="1" type="ORF">AGLY_006975</name>
</gene>